<name>A0A6C0EAN9_9ZZZZ</name>
<keyword evidence="1" id="KW-1133">Transmembrane helix</keyword>
<sequence length="93" mass="11195">MDCRNYQYSFFEFILPSTDLFRKLCLSYDKTRLFIMSFMRFAIYLYILNYVYAFYNDKKTDTSKNILIITAFLTGLNFLYLLGICVKRPVNND</sequence>
<keyword evidence="1" id="KW-0472">Membrane</keyword>
<protein>
    <submittedName>
        <fullName evidence="2">Uncharacterized protein</fullName>
    </submittedName>
</protein>
<evidence type="ECO:0000313" key="2">
    <source>
        <dbReference type="EMBL" id="QHT25640.1"/>
    </source>
</evidence>
<proteinExistence type="predicted"/>
<keyword evidence="1" id="KW-0812">Transmembrane</keyword>
<dbReference type="EMBL" id="MN739773">
    <property type="protein sequence ID" value="QHT25640.1"/>
    <property type="molecule type" value="Genomic_DNA"/>
</dbReference>
<reference evidence="2" key="1">
    <citation type="journal article" date="2020" name="Nature">
        <title>Giant virus diversity and host interactions through global metagenomics.</title>
        <authorList>
            <person name="Schulz F."/>
            <person name="Roux S."/>
            <person name="Paez-Espino D."/>
            <person name="Jungbluth S."/>
            <person name="Walsh D.A."/>
            <person name="Denef V.J."/>
            <person name="McMahon K.D."/>
            <person name="Konstantinidis K.T."/>
            <person name="Eloe-Fadrosh E.A."/>
            <person name="Kyrpides N.C."/>
            <person name="Woyke T."/>
        </authorList>
    </citation>
    <scope>NUCLEOTIDE SEQUENCE</scope>
    <source>
        <strain evidence="2">GVMAG-M-3300023179-27</strain>
    </source>
</reference>
<organism evidence="2">
    <name type="scientific">viral metagenome</name>
    <dbReference type="NCBI Taxonomy" id="1070528"/>
    <lineage>
        <taxon>unclassified sequences</taxon>
        <taxon>metagenomes</taxon>
        <taxon>organismal metagenomes</taxon>
    </lineage>
</organism>
<dbReference type="AlphaFoldDB" id="A0A6C0EAN9"/>
<accession>A0A6C0EAN9</accession>
<feature type="transmembrane region" description="Helical" evidence="1">
    <location>
        <begin position="33"/>
        <end position="54"/>
    </location>
</feature>
<feature type="transmembrane region" description="Helical" evidence="1">
    <location>
        <begin position="66"/>
        <end position="86"/>
    </location>
</feature>
<evidence type="ECO:0000256" key="1">
    <source>
        <dbReference type="SAM" id="Phobius"/>
    </source>
</evidence>